<name>A0A371FBT0_MUCPR</name>
<dbReference type="AlphaFoldDB" id="A0A371FBT0"/>
<sequence length="185" mass="21317">MGQPTLNKLGVVVSTYHLCMKYLVGKEVGRVWSDHRVSRRCYKDSLRIGSWPTQANRPDMNVLDLDINPRCDDELERPLLAEDLKEINIGLDLTHKTKIGTALAQEDESCLISFLQENRDVFVWSPADMPEIDPEFICHHLSISSGFWSVTQRWRKLGEEKRMVAQEETKKLLAASFIQEIQYPT</sequence>
<reference evidence="1" key="1">
    <citation type="submission" date="2018-05" db="EMBL/GenBank/DDBJ databases">
        <title>Draft genome of Mucuna pruriens seed.</title>
        <authorList>
            <person name="Nnadi N.E."/>
            <person name="Vos R."/>
            <person name="Hasami M.H."/>
            <person name="Devisetty U.K."/>
            <person name="Aguiy J.C."/>
        </authorList>
    </citation>
    <scope>NUCLEOTIDE SEQUENCE [LARGE SCALE GENOMIC DNA]</scope>
    <source>
        <strain evidence="1">JCA_2017</strain>
    </source>
</reference>
<keyword evidence="2" id="KW-1185">Reference proteome</keyword>
<gene>
    <name evidence="1" type="ORF">CR513_44332</name>
</gene>
<proteinExistence type="predicted"/>
<comment type="caution">
    <text evidence="1">The sequence shown here is derived from an EMBL/GenBank/DDBJ whole genome shotgun (WGS) entry which is preliminary data.</text>
</comment>
<feature type="non-terminal residue" evidence="1">
    <location>
        <position position="1"/>
    </location>
</feature>
<organism evidence="1 2">
    <name type="scientific">Mucuna pruriens</name>
    <name type="common">Velvet bean</name>
    <name type="synonym">Dolichos pruriens</name>
    <dbReference type="NCBI Taxonomy" id="157652"/>
    <lineage>
        <taxon>Eukaryota</taxon>
        <taxon>Viridiplantae</taxon>
        <taxon>Streptophyta</taxon>
        <taxon>Embryophyta</taxon>
        <taxon>Tracheophyta</taxon>
        <taxon>Spermatophyta</taxon>
        <taxon>Magnoliopsida</taxon>
        <taxon>eudicotyledons</taxon>
        <taxon>Gunneridae</taxon>
        <taxon>Pentapetalae</taxon>
        <taxon>rosids</taxon>
        <taxon>fabids</taxon>
        <taxon>Fabales</taxon>
        <taxon>Fabaceae</taxon>
        <taxon>Papilionoideae</taxon>
        <taxon>50 kb inversion clade</taxon>
        <taxon>NPAAA clade</taxon>
        <taxon>indigoferoid/millettioid clade</taxon>
        <taxon>Phaseoleae</taxon>
        <taxon>Mucuna</taxon>
    </lineage>
</organism>
<accession>A0A371FBT0</accession>
<protein>
    <submittedName>
        <fullName evidence="1">Uncharacterized protein</fullName>
    </submittedName>
</protein>
<evidence type="ECO:0000313" key="2">
    <source>
        <dbReference type="Proteomes" id="UP000257109"/>
    </source>
</evidence>
<dbReference type="Proteomes" id="UP000257109">
    <property type="component" value="Unassembled WGS sequence"/>
</dbReference>
<evidence type="ECO:0000313" key="1">
    <source>
        <dbReference type="EMBL" id="RDX75751.1"/>
    </source>
</evidence>
<dbReference type="OrthoDB" id="2919534at2759"/>
<dbReference type="EMBL" id="QJKJ01009737">
    <property type="protein sequence ID" value="RDX75751.1"/>
    <property type="molecule type" value="Genomic_DNA"/>
</dbReference>